<dbReference type="EMBL" id="CABVPW010000015">
    <property type="protein sequence ID" value="VWB70842.1"/>
    <property type="molecule type" value="Genomic_DNA"/>
</dbReference>
<name>A0A6P2LN94_BURL3</name>
<dbReference type="InterPro" id="IPR015915">
    <property type="entry name" value="Kelch-typ_b-propeller"/>
</dbReference>
<accession>A0A6P2LN94</accession>
<dbReference type="SUPFAM" id="SSF117281">
    <property type="entry name" value="Kelch motif"/>
    <property type="match status" value="1"/>
</dbReference>
<gene>
    <name evidence="1" type="ORF">BLA23254_03308</name>
</gene>
<evidence type="ECO:0000313" key="1">
    <source>
        <dbReference type="EMBL" id="VWB70842.1"/>
    </source>
</evidence>
<dbReference type="Gene3D" id="2.130.10.80">
    <property type="entry name" value="Galactose oxidase/kelch, beta-propeller"/>
    <property type="match status" value="2"/>
</dbReference>
<reference evidence="1 2" key="1">
    <citation type="submission" date="2019-09" db="EMBL/GenBank/DDBJ databases">
        <authorList>
            <person name="Depoorter E."/>
        </authorList>
    </citation>
    <scope>NUCLEOTIDE SEQUENCE [LARGE SCALE GENOMIC DNA]</scope>
    <source>
        <strain evidence="1">LMG 23254</strain>
    </source>
</reference>
<proteinExistence type="predicted"/>
<sequence>MLSDGRLVAVGGSYASGVSPWCYVYTPTSATAGYWTRLWDLPVSSSLGALVTLSATRVMYIGGYQSQNSSVSLSTCYILDLDTGWTQAASLPTGLRNPCAVPLSGGAQVWVAGGYSSQSGTNVSQYQIYDVASNTWSATKAFPTTPAQICGPTNTGAWSVTNSRSITLYDTASDSVITTTHQFPFTTSLANSLICNSRLSDGSYCIPRTTNNLFGVRYAPSPESQIVYVYATKD</sequence>
<organism evidence="1 2">
    <name type="scientific">Burkholderia lata (strain ATCC 17760 / DSM 23089 / LMG 22485 / NCIMB 9086 / R18194 / 383)</name>
    <dbReference type="NCBI Taxonomy" id="482957"/>
    <lineage>
        <taxon>Bacteria</taxon>
        <taxon>Pseudomonadati</taxon>
        <taxon>Pseudomonadota</taxon>
        <taxon>Betaproteobacteria</taxon>
        <taxon>Burkholderiales</taxon>
        <taxon>Burkholderiaceae</taxon>
        <taxon>Burkholderia</taxon>
        <taxon>Burkholderia cepacia complex</taxon>
    </lineage>
</organism>
<evidence type="ECO:0000313" key="2">
    <source>
        <dbReference type="Proteomes" id="UP000494218"/>
    </source>
</evidence>
<dbReference type="InterPro" id="IPR037293">
    <property type="entry name" value="Gal_Oxidase_central_sf"/>
</dbReference>
<protein>
    <submittedName>
        <fullName evidence="1">Uncharacterized protein</fullName>
    </submittedName>
</protein>
<dbReference type="AlphaFoldDB" id="A0A6P2LN94"/>
<dbReference type="Proteomes" id="UP000494218">
    <property type="component" value="Unassembled WGS sequence"/>
</dbReference>